<protein>
    <recommendedName>
        <fullName evidence="8">G protein-coupled receptor</fullName>
    </recommendedName>
</protein>
<dbReference type="InterPro" id="IPR047130">
    <property type="entry name" value="7TM_GPCR_Srsx_nematod"/>
</dbReference>
<feature type="transmembrane region" description="Helical" evidence="5">
    <location>
        <begin position="50"/>
        <end position="77"/>
    </location>
</feature>
<keyword evidence="2 5" id="KW-0812">Transmembrane</keyword>
<dbReference type="Proteomes" id="UP001432322">
    <property type="component" value="Unassembled WGS sequence"/>
</dbReference>
<evidence type="ECO:0000256" key="3">
    <source>
        <dbReference type="ARBA" id="ARBA00022989"/>
    </source>
</evidence>
<evidence type="ECO:0000256" key="4">
    <source>
        <dbReference type="ARBA" id="ARBA00023136"/>
    </source>
</evidence>
<dbReference type="GO" id="GO:0004930">
    <property type="term" value="F:G protein-coupled receptor activity"/>
    <property type="evidence" value="ECO:0007669"/>
    <property type="project" value="InterPro"/>
</dbReference>
<evidence type="ECO:0008006" key="8">
    <source>
        <dbReference type="Google" id="ProtNLM"/>
    </source>
</evidence>
<dbReference type="SMART" id="SM01381">
    <property type="entry name" value="7TM_GPCR_Srsx"/>
    <property type="match status" value="1"/>
</dbReference>
<dbReference type="InterPro" id="IPR000276">
    <property type="entry name" value="GPCR_Rhodpsn"/>
</dbReference>
<accession>A0AAV5UVZ8</accession>
<feature type="non-terminal residue" evidence="6">
    <location>
        <position position="256"/>
    </location>
</feature>
<keyword evidence="4 5" id="KW-0472">Membrane</keyword>
<evidence type="ECO:0000313" key="6">
    <source>
        <dbReference type="EMBL" id="GMT10772.1"/>
    </source>
</evidence>
<comment type="caution">
    <text evidence="6">The sequence shown here is derived from an EMBL/GenBank/DDBJ whole genome shotgun (WGS) entry which is preliminary data.</text>
</comment>
<dbReference type="InterPro" id="IPR019424">
    <property type="entry name" value="7TM_GPCR_Srsx"/>
</dbReference>
<feature type="transmembrane region" description="Helical" evidence="5">
    <location>
        <begin position="84"/>
        <end position="105"/>
    </location>
</feature>
<comment type="subcellular location">
    <subcellularLocation>
        <location evidence="1">Membrane</location>
    </subcellularLocation>
</comment>
<keyword evidence="7" id="KW-1185">Reference proteome</keyword>
<dbReference type="AlphaFoldDB" id="A0AAV5UVZ8"/>
<feature type="transmembrane region" description="Helical" evidence="5">
    <location>
        <begin position="12"/>
        <end position="38"/>
    </location>
</feature>
<evidence type="ECO:0000256" key="2">
    <source>
        <dbReference type="ARBA" id="ARBA00022692"/>
    </source>
</evidence>
<dbReference type="PANTHER" id="PTHR23360:SF5">
    <property type="entry name" value="G-PROTEIN COUPLED RECEPTORS FAMILY 1 PROFILE DOMAIN-CONTAINING PROTEIN"/>
    <property type="match status" value="1"/>
</dbReference>
<dbReference type="Gene3D" id="1.20.1070.10">
    <property type="entry name" value="Rhodopsin 7-helix transmembrane proteins"/>
    <property type="match status" value="1"/>
</dbReference>
<evidence type="ECO:0000313" key="7">
    <source>
        <dbReference type="Proteomes" id="UP001432322"/>
    </source>
</evidence>
<dbReference type="SUPFAM" id="SSF81321">
    <property type="entry name" value="Family A G protein-coupled receptor-like"/>
    <property type="match status" value="1"/>
</dbReference>
<dbReference type="GO" id="GO:0016020">
    <property type="term" value="C:membrane"/>
    <property type="evidence" value="ECO:0007669"/>
    <property type="project" value="UniProtKB-SubCell"/>
</dbReference>
<dbReference type="PANTHER" id="PTHR23360">
    <property type="entry name" value="G-PROTEIN COUPLED RECEPTORS FAMILY 1 PROFILE DOMAIN-CONTAINING PROTEIN-RELATED"/>
    <property type="match status" value="1"/>
</dbReference>
<feature type="transmembrane region" description="Helical" evidence="5">
    <location>
        <begin position="125"/>
        <end position="149"/>
    </location>
</feature>
<feature type="transmembrane region" description="Helical" evidence="5">
    <location>
        <begin position="198"/>
        <end position="218"/>
    </location>
</feature>
<evidence type="ECO:0000256" key="5">
    <source>
        <dbReference type="SAM" id="Phobius"/>
    </source>
</evidence>
<organism evidence="6 7">
    <name type="scientific">Pristionchus fissidentatus</name>
    <dbReference type="NCBI Taxonomy" id="1538716"/>
    <lineage>
        <taxon>Eukaryota</taxon>
        <taxon>Metazoa</taxon>
        <taxon>Ecdysozoa</taxon>
        <taxon>Nematoda</taxon>
        <taxon>Chromadorea</taxon>
        <taxon>Rhabditida</taxon>
        <taxon>Rhabditina</taxon>
        <taxon>Diplogasteromorpha</taxon>
        <taxon>Diplogasteroidea</taxon>
        <taxon>Neodiplogasteridae</taxon>
        <taxon>Pristionchus</taxon>
    </lineage>
</organism>
<name>A0AAV5UVZ8_9BILA</name>
<feature type="transmembrane region" description="Helical" evidence="5">
    <location>
        <begin position="161"/>
        <end position="186"/>
    </location>
</feature>
<sequence>MNAIFGEYEWPIYTVTAVFFILTVSGIFFNSLIVIATVQTKSLHNSCNVLIAFCAVCDILHQTIPIFGLSAGSFAILSIGIDRFLSAFIPIMFYSAFQYYLMFAYTVDKEVICIPPEAFYDSAKTLWSISSCLVNLITVLVYSIVWIVLKRQKNIAQMSRIFRSLFIIMMVVVLGWSLTMAGVLVASMILKLQGMQMYFLHEAVGLFVNTSLALNYLVYYKTSSEYRYAFRRQIKGAAKFIGMEVFSSVRDDPTMS</sequence>
<dbReference type="Pfam" id="PF10320">
    <property type="entry name" value="7TM_GPCR_Srsx"/>
    <property type="match status" value="1"/>
</dbReference>
<proteinExistence type="predicted"/>
<dbReference type="EMBL" id="BTSY01000001">
    <property type="protein sequence ID" value="GMT10772.1"/>
    <property type="molecule type" value="Genomic_DNA"/>
</dbReference>
<gene>
    <name evidence="6" type="ORF">PFISCL1PPCAC_2069</name>
</gene>
<keyword evidence="3 5" id="KW-1133">Transmembrane helix</keyword>
<evidence type="ECO:0000256" key="1">
    <source>
        <dbReference type="ARBA" id="ARBA00004370"/>
    </source>
</evidence>
<reference evidence="6" key="1">
    <citation type="submission" date="2023-10" db="EMBL/GenBank/DDBJ databases">
        <title>Genome assembly of Pristionchus species.</title>
        <authorList>
            <person name="Yoshida K."/>
            <person name="Sommer R.J."/>
        </authorList>
    </citation>
    <scope>NUCLEOTIDE SEQUENCE</scope>
    <source>
        <strain evidence="6">RS5133</strain>
    </source>
</reference>